<dbReference type="EMBL" id="CYXV01000009">
    <property type="protein sequence ID" value="CUN02791.1"/>
    <property type="molecule type" value="Genomic_DNA"/>
</dbReference>
<sequence length="159" mass="18134">MKSARSFKEFEALNGISMEEVLTVFEAVSEAFPMIVAANLTKNTYTMIKDDGFLANDMPSSGKYDDLIDVGVENIHPNYQRAFLDNFSRERLLQMLGQGRKEVCVKLYQKGRGDYYQWVSTHVIRVKDKDGDVCHICINKVLDECSSCGEQQRVCRAPY</sequence>
<evidence type="ECO:0000313" key="1">
    <source>
        <dbReference type="EMBL" id="CUN02791.1"/>
    </source>
</evidence>
<name>A0A173TJB7_9FIRM</name>
<evidence type="ECO:0008006" key="3">
    <source>
        <dbReference type="Google" id="ProtNLM"/>
    </source>
</evidence>
<dbReference type="RefSeq" id="WP_055263007.1">
    <property type="nucleotide sequence ID" value="NZ_CYXV01000009.1"/>
</dbReference>
<dbReference type="AlphaFoldDB" id="A0A173TJB7"/>
<dbReference type="Proteomes" id="UP000095495">
    <property type="component" value="Unassembled WGS sequence"/>
</dbReference>
<accession>A0A173TJB7</accession>
<gene>
    <name evidence="1" type="ORF">ERS852420_02234</name>
</gene>
<evidence type="ECO:0000313" key="2">
    <source>
        <dbReference type="Proteomes" id="UP000095495"/>
    </source>
</evidence>
<protein>
    <recommendedName>
        <fullName evidence="3">PAS fold-3 domain-containing protein</fullName>
    </recommendedName>
</protein>
<organism evidence="1 2">
    <name type="scientific">Roseburia faecis</name>
    <dbReference type="NCBI Taxonomy" id="301302"/>
    <lineage>
        <taxon>Bacteria</taxon>
        <taxon>Bacillati</taxon>
        <taxon>Bacillota</taxon>
        <taxon>Clostridia</taxon>
        <taxon>Lachnospirales</taxon>
        <taxon>Lachnospiraceae</taxon>
        <taxon>Roseburia</taxon>
    </lineage>
</organism>
<reference evidence="1 2" key="1">
    <citation type="submission" date="2015-09" db="EMBL/GenBank/DDBJ databases">
        <authorList>
            <consortium name="Pathogen Informatics"/>
        </authorList>
    </citation>
    <scope>NUCLEOTIDE SEQUENCE [LARGE SCALE GENOMIC DNA]</scope>
    <source>
        <strain evidence="1 2">2789STDY5608863</strain>
    </source>
</reference>
<proteinExistence type="predicted"/>